<dbReference type="InterPro" id="IPR023299">
    <property type="entry name" value="ATPase_P-typ_cyto_dom_N"/>
</dbReference>
<organism evidence="21 23">
    <name type="scientific">Ostreococcus tauri</name>
    <name type="common">Marine green alga</name>
    <dbReference type="NCBI Taxonomy" id="70448"/>
    <lineage>
        <taxon>Eukaryota</taxon>
        <taxon>Viridiplantae</taxon>
        <taxon>Chlorophyta</taxon>
        <taxon>Mamiellophyceae</taxon>
        <taxon>Mamiellales</taxon>
        <taxon>Bathycoccaceae</taxon>
        <taxon>Ostreococcus</taxon>
    </lineage>
</organism>
<dbReference type="NCBIfam" id="TIGR01494">
    <property type="entry name" value="ATPase_P-type"/>
    <property type="match status" value="2"/>
</dbReference>
<feature type="transmembrane region" description="Helical" evidence="16">
    <location>
        <begin position="809"/>
        <end position="829"/>
    </location>
</feature>
<dbReference type="OMA" id="YRMYVKG"/>
<dbReference type="PANTHER" id="PTHR24093">
    <property type="entry name" value="CATION TRANSPORTING ATPASE"/>
    <property type="match status" value="1"/>
</dbReference>
<sequence>MVDASPTGDGGDREPGARARTNAETFELWVTERDGKALDAAGGVATVAASLGCDLKKGLTNGAWTAAERISTYGKNEFEYPPPKSFLELCQDALGDLTVRILIMASVVSLGVGAGMKSHREEYGYLEGIAIVLVVFVVVFLQAGIDYAKEMKFRQLNSIKDNYQVKVIRDGEVVAVTAGEVVVGDLVELVAGDKVPADALFVEGSKFKANEAAMTGEPIDIAKTREKDPWVLSGTSISEGSGKVVIIAVGSRSQWGVILKTLIVEPSDTPLQERLERLVLLIGNFGIGAAVLTFLASMIRWIVEGAQGKGWDGTEVLNFLINAVTIVVVAIPEGLPLAITLGLAFAMRKMMSDQNLVRRLEACETMGSATQLNADKTGTLTQNRMTVTSCWIDGKSYDDMPPTVGKDFAERLCESMAVNSDANLHKKENGAIEHLGSKTECALLQLVEQLQPPSGDDKYRYVEIREARPVAQLYHFTSARKRMSTAIANGSGTRLHVKGASEIVVKLCTKIMSADGKVSGLSSPVLKQAEAAIEAFARKGLRTLCIAYNDLSKAPSALGDNPPESDLILLGIMGIKDPIRPETAEAVRLLRGAGVTVRMVTGDNAITAEAIAREAGILEEGDDGLVLEGPDFRKMSDAEKESIAMRIRVLARSSPSDKLVLCNLQRKLGEVVAVTGDGTNDAPALKDADVGFALGIAGTEIAKEACDIVILDDNIKSMAKAVLWGRNVYQSIRKFLQFQLVVNVVAVSLNLIAAIAGIKELPLAAVPLLWVNMIMDSMGALALATEPPSAHLMKKKPFGRSAPLINKPMWRNIIGVAIYQLIVCMVFMFNGEKLLDIKCPWVEATATKAAHEDCHARTLELNGFIFNTFVFMQIFSEINSRRISDLNVFHEIEKSHIFCGIILATAGIQVLFIEAVGSTVVGPAIGFVAQNAKEWITSIILGILILPVGFLTRLMPLEWFPGMTDEESGEKAAQDAQKRVAEAEAKHAADNATSVSVGASSPDRPASTRGLAGVGEAIISSRLQARQSRLSDASDASLLERQPKSFKVFAHAVIAANRFKKA</sequence>
<keyword evidence="9 16" id="KW-0067">ATP-binding</keyword>
<keyword evidence="3 16" id="KW-0813">Transport</keyword>
<dbReference type="Pfam" id="PF00690">
    <property type="entry name" value="Cation_ATPase_N"/>
    <property type="match status" value="1"/>
</dbReference>
<feature type="transmembrane region" description="Helical" evidence="16">
    <location>
        <begin position="128"/>
        <end position="148"/>
    </location>
</feature>
<dbReference type="EC" id="7.2.2.10" evidence="16"/>
<dbReference type="Gene3D" id="3.40.1110.10">
    <property type="entry name" value="Calcium-transporting ATPase, cytoplasmic domain N"/>
    <property type="match status" value="1"/>
</dbReference>
<feature type="domain" description="Cation-transporting P-type ATPase C-terminal" evidence="19">
    <location>
        <begin position="761"/>
        <end position="954"/>
    </location>
</feature>
<dbReference type="InterPro" id="IPR023214">
    <property type="entry name" value="HAD_sf"/>
</dbReference>
<dbReference type="InParanoid" id="Q011R1"/>
<evidence type="ECO:0000256" key="16">
    <source>
        <dbReference type="RuleBase" id="RU361146"/>
    </source>
</evidence>
<keyword evidence="23" id="KW-1185">Reference proteome</keyword>
<accession>A0A1Y5IH72</accession>
<evidence type="ECO:0000256" key="14">
    <source>
        <dbReference type="ARBA" id="ARBA00023136"/>
    </source>
</evidence>
<dbReference type="InterPro" id="IPR059000">
    <property type="entry name" value="ATPase_P-type_domA"/>
</dbReference>
<evidence type="ECO:0000259" key="19">
    <source>
        <dbReference type="Pfam" id="PF00689"/>
    </source>
</evidence>
<evidence type="ECO:0000259" key="20">
    <source>
        <dbReference type="Pfam" id="PF00690"/>
    </source>
</evidence>
<evidence type="ECO:0000256" key="12">
    <source>
        <dbReference type="ARBA" id="ARBA00022989"/>
    </source>
</evidence>
<keyword evidence="13 16" id="KW-0406">Ion transport</keyword>
<evidence type="ECO:0000256" key="3">
    <source>
        <dbReference type="ARBA" id="ARBA00022448"/>
    </source>
</evidence>
<evidence type="ECO:0000256" key="15">
    <source>
        <dbReference type="ARBA" id="ARBA00048694"/>
    </source>
</evidence>
<dbReference type="KEGG" id="ota:OT_ostta09g02130"/>
<dbReference type="SUPFAM" id="SSF56784">
    <property type="entry name" value="HAD-like"/>
    <property type="match status" value="1"/>
</dbReference>
<dbReference type="EMBL" id="CAID01000009">
    <property type="protein sequence ID" value="CAL55369.1"/>
    <property type="molecule type" value="Genomic_DNA"/>
</dbReference>
<comment type="caution">
    <text evidence="16">Lacks conserved residue(s) required for the propagation of feature annotation.</text>
</comment>
<dbReference type="PROSITE" id="PS00154">
    <property type="entry name" value="ATPASE_E1_E2"/>
    <property type="match status" value="1"/>
</dbReference>
<keyword evidence="5 16" id="KW-0812">Transmembrane</keyword>
<feature type="transmembrane region" description="Helical" evidence="16">
    <location>
        <begin position="740"/>
        <end position="758"/>
    </location>
</feature>
<dbReference type="Gene3D" id="3.40.50.1000">
    <property type="entry name" value="HAD superfamily/HAD-like"/>
    <property type="match status" value="1"/>
</dbReference>
<dbReference type="GO" id="GO:0005388">
    <property type="term" value="F:P-type calcium transporter activity"/>
    <property type="evidence" value="ECO:0007669"/>
    <property type="project" value="UniProtKB-EC"/>
</dbReference>
<dbReference type="PRINTS" id="PR00119">
    <property type="entry name" value="CATATPASE"/>
</dbReference>
<dbReference type="SFLD" id="SFLDS00003">
    <property type="entry name" value="Haloacid_Dehalogenase"/>
    <property type="match status" value="1"/>
</dbReference>
<keyword evidence="8 16" id="KW-0106">Calcium</keyword>
<dbReference type="GO" id="GO:0005886">
    <property type="term" value="C:plasma membrane"/>
    <property type="evidence" value="ECO:0007669"/>
    <property type="project" value="TreeGrafter"/>
</dbReference>
<dbReference type="GeneID" id="9831778"/>
<evidence type="ECO:0000256" key="17">
    <source>
        <dbReference type="SAM" id="MobiDB-lite"/>
    </source>
</evidence>
<dbReference type="GO" id="GO:0046872">
    <property type="term" value="F:metal ion binding"/>
    <property type="evidence" value="ECO:0007669"/>
    <property type="project" value="UniProtKB-KW"/>
</dbReference>
<dbReference type="InterPro" id="IPR008250">
    <property type="entry name" value="ATPase_P-typ_transduc_dom_A_sf"/>
</dbReference>
<comment type="similarity">
    <text evidence="2 16">Belongs to the cation transport ATPase (P-type) (TC 3.A.3) family. Type IIB subfamily.</text>
</comment>
<dbReference type="InterPro" id="IPR006068">
    <property type="entry name" value="ATPase_P-typ_cation-transptr_C"/>
</dbReference>
<dbReference type="InterPro" id="IPR006408">
    <property type="entry name" value="P-type_ATPase_IIB"/>
</dbReference>
<feature type="transmembrane region" description="Helical" evidence="16">
    <location>
        <begin position="764"/>
        <end position="785"/>
    </location>
</feature>
<evidence type="ECO:0000256" key="13">
    <source>
        <dbReference type="ARBA" id="ARBA00023065"/>
    </source>
</evidence>
<keyword evidence="6" id="KW-0479">Metal-binding</keyword>
<gene>
    <name evidence="22" type="ORF">BE221DRAFT_189291</name>
    <name evidence="21" type="ORF">OT_ostta09g02130</name>
</gene>
<evidence type="ECO:0000313" key="21">
    <source>
        <dbReference type="EMBL" id="CAL55369.1"/>
    </source>
</evidence>
<accession>A0A454XRC4</accession>
<evidence type="ECO:0000256" key="4">
    <source>
        <dbReference type="ARBA" id="ARBA00022568"/>
    </source>
</evidence>
<evidence type="ECO:0000256" key="5">
    <source>
        <dbReference type="ARBA" id="ARBA00022692"/>
    </source>
</evidence>
<evidence type="ECO:0000256" key="8">
    <source>
        <dbReference type="ARBA" id="ARBA00022837"/>
    </source>
</evidence>
<feature type="domain" description="Cation-transporting P-type ATPase N-terminal" evidence="20">
    <location>
        <begin position="41"/>
        <end position="109"/>
    </location>
</feature>
<dbReference type="GO" id="GO:0016887">
    <property type="term" value="F:ATP hydrolysis activity"/>
    <property type="evidence" value="ECO:0007669"/>
    <property type="project" value="InterPro"/>
</dbReference>
<name>Q011R1_OSTTA</name>
<reference evidence="21 23" key="1">
    <citation type="journal article" date="2006" name="Proc. Natl. Acad. Sci. U.S.A.">
        <title>Genome analysis of the smallest free-living eukaryote Ostreococcus tauri unveils many unique features.</title>
        <authorList>
            <person name="Derelle E."/>
            <person name="Ferraz C."/>
            <person name="Rombauts S."/>
            <person name="Rouze P."/>
            <person name="Worden A.Z."/>
            <person name="Robbens S."/>
            <person name="Partensky F."/>
            <person name="Degroeve S."/>
            <person name="Echeynie S."/>
            <person name="Cooke R."/>
            <person name="Saeys Y."/>
            <person name="Wuyts J."/>
            <person name="Jabbari K."/>
            <person name="Bowler C."/>
            <person name="Panaud O."/>
            <person name="Piegu B."/>
            <person name="Ball S.G."/>
            <person name="Ral J.-P."/>
            <person name="Bouget F.-Y."/>
            <person name="Piganeau G."/>
            <person name="De Baets B."/>
            <person name="Picard A."/>
            <person name="Delseny M."/>
            <person name="Demaille J."/>
            <person name="Van de Peer Y."/>
            <person name="Moreau H."/>
        </authorList>
    </citation>
    <scope>NUCLEOTIDE SEQUENCE [LARGE SCALE GENOMIC DNA]</scope>
    <source>
        <strain evidence="21 23">OTTH0595</strain>
    </source>
</reference>
<feature type="transmembrane region" description="Helical" evidence="16">
    <location>
        <begin position="935"/>
        <end position="954"/>
    </location>
</feature>
<dbReference type="AlphaFoldDB" id="Q011R1"/>
<feature type="transmembrane region" description="Helical" evidence="16">
    <location>
        <begin position="897"/>
        <end position="929"/>
    </location>
</feature>
<evidence type="ECO:0000256" key="6">
    <source>
        <dbReference type="ARBA" id="ARBA00022723"/>
    </source>
</evidence>
<dbReference type="EMBL" id="KZ155772">
    <property type="protein sequence ID" value="OUS48928.1"/>
    <property type="molecule type" value="Genomic_DNA"/>
</dbReference>
<evidence type="ECO:0000256" key="7">
    <source>
        <dbReference type="ARBA" id="ARBA00022741"/>
    </source>
</evidence>
<dbReference type="Proteomes" id="UP000195557">
    <property type="component" value="Unassembled WGS sequence"/>
</dbReference>
<reference evidence="21" key="2">
    <citation type="journal article" date="2014" name="BMC Genomics">
        <title>An improved genome of the model marine alga Ostreococcus tauri unfolds by assessing Illumina de novo assemblies.</title>
        <authorList>
            <person name="Blanc-Mathieu R."/>
            <person name="Verhelst B."/>
            <person name="Derelle E."/>
            <person name="Rombauts S."/>
            <person name="Bouget F.Y."/>
            <person name="Carre I."/>
            <person name="Chateau A."/>
            <person name="Eyre-Walker A."/>
            <person name="Grimsley N."/>
            <person name="Moreau H."/>
            <person name="Piegu B."/>
            <person name="Rivals E."/>
            <person name="Schackwitz W."/>
            <person name="Van de Peer Y."/>
            <person name="Piganeau G."/>
        </authorList>
    </citation>
    <scope>NUCLEOTIDE SEQUENCE</scope>
    <source>
        <strain evidence="21">RCC4221</strain>
    </source>
</reference>
<dbReference type="Pfam" id="PF00122">
    <property type="entry name" value="E1-E2_ATPase"/>
    <property type="match status" value="1"/>
</dbReference>
<dbReference type="InterPro" id="IPR044492">
    <property type="entry name" value="P_typ_ATPase_HD_dom"/>
</dbReference>
<keyword evidence="14 16" id="KW-0472">Membrane</keyword>
<keyword evidence="4 16" id="KW-0109">Calcium transport</keyword>
<dbReference type="STRING" id="70448.Q011R1"/>
<feature type="region of interest" description="Disordered" evidence="17">
    <location>
        <begin position="1"/>
        <end position="22"/>
    </location>
</feature>
<dbReference type="SFLD" id="SFLDG00002">
    <property type="entry name" value="C1.7:_P-type_atpase_like"/>
    <property type="match status" value="1"/>
</dbReference>
<dbReference type="Proteomes" id="UP000009170">
    <property type="component" value="Unassembled WGS sequence"/>
</dbReference>
<feature type="domain" description="P-type ATPase A" evidence="18">
    <location>
        <begin position="164"/>
        <end position="261"/>
    </location>
</feature>
<proteinExistence type="inferred from homology"/>
<dbReference type="RefSeq" id="XP_003081200.1">
    <property type="nucleotide sequence ID" value="XM_003081152.1"/>
</dbReference>
<keyword evidence="12 16" id="KW-1133">Transmembrane helix</keyword>
<dbReference type="SUPFAM" id="SSF81653">
    <property type="entry name" value="Calcium ATPase, transduction domain A"/>
    <property type="match status" value="1"/>
</dbReference>
<comment type="function">
    <text evidence="16">Catalyzes the hydrolysis of ATP coupled with the transport of calcium.</text>
</comment>
<dbReference type="PANTHER" id="PTHR24093:SF369">
    <property type="entry name" value="CALCIUM-TRANSPORTING ATPASE"/>
    <property type="match status" value="1"/>
</dbReference>
<evidence type="ECO:0000256" key="10">
    <source>
        <dbReference type="ARBA" id="ARBA00022842"/>
    </source>
</evidence>
<keyword evidence="11" id="KW-1278">Translocase</keyword>
<dbReference type="InterPro" id="IPR018303">
    <property type="entry name" value="ATPase_P-typ_P_site"/>
</dbReference>
<dbReference type="CDD" id="cd02081">
    <property type="entry name" value="P-type_ATPase_Ca_PMCA-like"/>
    <property type="match status" value="1"/>
</dbReference>
<dbReference type="Gene3D" id="1.20.1110.10">
    <property type="entry name" value="Calcium-transporting ATPase, transmembrane domain"/>
    <property type="match status" value="1"/>
</dbReference>
<dbReference type="SUPFAM" id="SSF81665">
    <property type="entry name" value="Calcium ATPase, transmembrane domain M"/>
    <property type="match status" value="1"/>
</dbReference>
<keyword evidence="7 16" id="KW-0547">Nucleotide-binding</keyword>
<dbReference type="OrthoDB" id="3352408at2759"/>
<comment type="subcellular location">
    <subcellularLocation>
        <location evidence="1">Endomembrane system</location>
        <topology evidence="1">Multi-pass membrane protein</topology>
    </subcellularLocation>
    <subcellularLocation>
        <location evidence="16">Membrane</location>
        <topology evidence="16">Multi-pass membrane protein</topology>
    </subcellularLocation>
</comment>
<evidence type="ECO:0000313" key="22">
    <source>
        <dbReference type="EMBL" id="OUS48928.1"/>
    </source>
</evidence>
<dbReference type="InterPro" id="IPR036412">
    <property type="entry name" value="HAD-like_sf"/>
</dbReference>
<dbReference type="PRINTS" id="PR00120">
    <property type="entry name" value="HATPASE"/>
</dbReference>
<evidence type="ECO:0000256" key="11">
    <source>
        <dbReference type="ARBA" id="ARBA00022967"/>
    </source>
</evidence>
<dbReference type="Pfam" id="PF13246">
    <property type="entry name" value="Cation_ATPase"/>
    <property type="match status" value="1"/>
</dbReference>
<dbReference type="FunCoup" id="Q011R1">
    <property type="interactions" value="1599"/>
</dbReference>
<dbReference type="GO" id="GO:0012505">
    <property type="term" value="C:endomembrane system"/>
    <property type="evidence" value="ECO:0007669"/>
    <property type="project" value="UniProtKB-SubCell"/>
</dbReference>
<dbReference type="SFLD" id="SFLDF00027">
    <property type="entry name" value="p-type_atpase"/>
    <property type="match status" value="1"/>
</dbReference>
<feature type="transmembrane region" description="Helical" evidence="16">
    <location>
        <begin position="319"/>
        <end position="346"/>
    </location>
</feature>
<dbReference type="Gene3D" id="2.70.150.10">
    <property type="entry name" value="Calcium-transporting ATPase, cytoplasmic transduction domain A"/>
    <property type="match status" value="1"/>
</dbReference>
<evidence type="ECO:0000313" key="23">
    <source>
        <dbReference type="Proteomes" id="UP000009170"/>
    </source>
</evidence>
<reference evidence="22" key="3">
    <citation type="submission" date="2017-04" db="EMBL/GenBank/DDBJ databases">
        <title>Population genomics of picophytoplankton unveils novel chromosome hypervariability.</title>
        <authorList>
            <consortium name="DOE Joint Genome Institute"/>
            <person name="Blanc-Mathieu R."/>
            <person name="Krasovec M."/>
            <person name="Hebrard M."/>
            <person name="Yau S."/>
            <person name="Desgranges E."/>
            <person name="Martin J."/>
            <person name="Schackwitz W."/>
            <person name="Kuo A."/>
            <person name="Salin G."/>
            <person name="Donnadieu C."/>
            <person name="Desdevises Y."/>
            <person name="Sanchez-Ferandin S."/>
            <person name="Moreau H."/>
            <person name="Rivals E."/>
            <person name="Grigoriev I.V."/>
            <person name="Grimsley N."/>
            <person name="Eyre-Walker A."/>
            <person name="Piganeau G."/>
        </authorList>
    </citation>
    <scope>NUCLEOTIDE SEQUENCE [LARGE SCALE GENOMIC DNA]</scope>
    <source>
        <strain evidence="22">RCC 1115</strain>
    </source>
</reference>
<dbReference type="SUPFAM" id="SSF81660">
    <property type="entry name" value="Metal cation-transporting ATPase, ATP-binding domain N"/>
    <property type="match status" value="1"/>
</dbReference>
<keyword evidence="10" id="KW-0460">Magnesium</keyword>
<evidence type="ECO:0000259" key="18">
    <source>
        <dbReference type="Pfam" id="PF00122"/>
    </source>
</evidence>
<feature type="transmembrane region" description="Helical" evidence="16">
    <location>
        <begin position="278"/>
        <end position="299"/>
    </location>
</feature>
<dbReference type="FunFam" id="1.20.1110.10:FF:000039">
    <property type="entry name" value="Calcium-transporting ATPase"/>
    <property type="match status" value="1"/>
</dbReference>
<evidence type="ECO:0000256" key="1">
    <source>
        <dbReference type="ARBA" id="ARBA00004127"/>
    </source>
</evidence>
<dbReference type="Pfam" id="PF00689">
    <property type="entry name" value="Cation_ATPase_C"/>
    <property type="match status" value="1"/>
</dbReference>
<dbReference type="GO" id="GO:0005524">
    <property type="term" value="F:ATP binding"/>
    <property type="evidence" value="ECO:0007669"/>
    <property type="project" value="UniProtKB-KW"/>
</dbReference>
<protein>
    <recommendedName>
        <fullName evidence="16">Calcium-transporting ATPase</fullName>
        <ecNumber evidence="16">7.2.2.10</ecNumber>
    </recommendedName>
</protein>
<comment type="catalytic activity">
    <reaction evidence="15 16">
        <text>Ca(2+)(in) + ATP + H2O = Ca(2+)(out) + ADP + phosphate + H(+)</text>
        <dbReference type="Rhea" id="RHEA:18105"/>
        <dbReference type="ChEBI" id="CHEBI:15377"/>
        <dbReference type="ChEBI" id="CHEBI:15378"/>
        <dbReference type="ChEBI" id="CHEBI:29108"/>
        <dbReference type="ChEBI" id="CHEBI:30616"/>
        <dbReference type="ChEBI" id="CHEBI:43474"/>
        <dbReference type="ChEBI" id="CHEBI:456216"/>
        <dbReference type="EC" id="7.2.2.10"/>
    </reaction>
</comment>
<dbReference type="InterPro" id="IPR001757">
    <property type="entry name" value="P_typ_ATPase"/>
</dbReference>
<evidence type="ECO:0000256" key="9">
    <source>
        <dbReference type="ARBA" id="ARBA00022840"/>
    </source>
</evidence>
<evidence type="ECO:0000256" key="2">
    <source>
        <dbReference type="ARBA" id="ARBA00006124"/>
    </source>
</evidence>
<dbReference type="InterPro" id="IPR004014">
    <property type="entry name" value="ATPase_P-typ_cation-transptr_N"/>
</dbReference>
<accession>Q011R1</accession>
<feature type="region of interest" description="Disordered" evidence="17">
    <location>
        <begin position="983"/>
        <end position="1009"/>
    </location>
</feature>
<dbReference type="NCBIfam" id="TIGR01517">
    <property type="entry name" value="ATPase-IIB_Ca"/>
    <property type="match status" value="1"/>
</dbReference>
<dbReference type="InterPro" id="IPR023298">
    <property type="entry name" value="ATPase_P-typ_TM_dom_sf"/>
</dbReference>